<evidence type="ECO:0000313" key="3">
    <source>
        <dbReference type="Proteomes" id="UP001056756"/>
    </source>
</evidence>
<dbReference type="EMBL" id="CP097899">
    <property type="protein sequence ID" value="URN93730.1"/>
    <property type="molecule type" value="Genomic_DNA"/>
</dbReference>
<evidence type="ECO:0000256" key="1">
    <source>
        <dbReference type="SAM" id="Phobius"/>
    </source>
</evidence>
<sequence>MLYATIVVLLIIIIAIGIFCIIALKQQISTSKNVEQAIYRLIEITKEKERMKDSSNRIK</sequence>
<keyword evidence="1" id="KW-1133">Transmembrane helix</keyword>
<keyword evidence="1" id="KW-0472">Membrane</keyword>
<dbReference type="Proteomes" id="UP001056756">
    <property type="component" value="Chromosome"/>
</dbReference>
<dbReference type="KEGG" id="plig:NAG76_18150"/>
<keyword evidence="1" id="KW-0812">Transmembrane</keyword>
<protein>
    <submittedName>
        <fullName evidence="2">Uncharacterized protein</fullName>
    </submittedName>
</protein>
<dbReference type="AlphaFoldDB" id="A0A9J6ZC91"/>
<accession>A0A9J6ZC91</accession>
<feature type="transmembrane region" description="Helical" evidence="1">
    <location>
        <begin position="6"/>
        <end position="24"/>
    </location>
</feature>
<name>A0A9J6ZC91_9BACL</name>
<gene>
    <name evidence="2" type="ORF">NAG76_18150</name>
</gene>
<organism evidence="2 3">
    <name type="scientific">Candidatus Pristimantibacillus lignocellulolyticus</name>
    <dbReference type="NCBI Taxonomy" id="2994561"/>
    <lineage>
        <taxon>Bacteria</taxon>
        <taxon>Bacillati</taxon>
        <taxon>Bacillota</taxon>
        <taxon>Bacilli</taxon>
        <taxon>Bacillales</taxon>
        <taxon>Paenibacillaceae</taxon>
        <taxon>Candidatus Pristimantibacillus</taxon>
    </lineage>
</organism>
<proteinExistence type="predicted"/>
<reference evidence="2" key="1">
    <citation type="submission" date="2022-05" db="EMBL/GenBank/DDBJ databases">
        <title>Novel bacterial taxa in a minimal lignocellulolytic consortium and its capacity to transform plastics disclosed by genome-resolved metagenomics.</title>
        <authorList>
            <person name="Rodriguez C.A.D."/>
            <person name="Diaz-Garcia L."/>
            <person name="Herrera K."/>
            <person name="Tarazona N.A."/>
            <person name="Sproer C."/>
            <person name="Overmann J."/>
            <person name="Jimenez D.J."/>
        </authorList>
    </citation>
    <scope>NUCLEOTIDE SEQUENCE</scope>
    <source>
        <strain evidence="2">MAG5</strain>
    </source>
</reference>
<evidence type="ECO:0000313" key="2">
    <source>
        <dbReference type="EMBL" id="URN93730.1"/>
    </source>
</evidence>